<evidence type="ECO:0000256" key="1">
    <source>
        <dbReference type="ARBA" id="ARBA00022963"/>
    </source>
</evidence>
<dbReference type="GO" id="GO:0016042">
    <property type="term" value="P:lipid catabolic process"/>
    <property type="evidence" value="ECO:0007669"/>
    <property type="project" value="UniProtKB-KW"/>
</dbReference>
<evidence type="ECO:0000313" key="5">
    <source>
        <dbReference type="Proteomes" id="UP001164472"/>
    </source>
</evidence>
<dbReference type="EMBL" id="CP101527">
    <property type="protein sequence ID" value="UZW76496.1"/>
    <property type="molecule type" value="Genomic_DNA"/>
</dbReference>
<dbReference type="RefSeq" id="WP_251811762.1">
    <property type="nucleotide sequence ID" value="NZ_CP101527.1"/>
</dbReference>
<dbReference type="KEGG" id="asem:NNL22_07900"/>
<feature type="domain" description="AB hydrolase-1" evidence="3">
    <location>
        <begin position="62"/>
        <end position="273"/>
    </location>
</feature>
<dbReference type="PANTHER" id="PTHR11005">
    <property type="entry name" value="LYSOSOMAL ACID LIPASE-RELATED"/>
    <property type="match status" value="1"/>
</dbReference>
<evidence type="ECO:0000313" key="4">
    <source>
        <dbReference type="EMBL" id="UZW76496.1"/>
    </source>
</evidence>
<reference evidence="4" key="1">
    <citation type="submission" date="2022-07" db="EMBL/GenBank/DDBJ databases">
        <title>Alkalimarinus sp. nov., isolated from gut of a Alitta virens.</title>
        <authorList>
            <person name="Yang A.I."/>
            <person name="Shin N.-R."/>
        </authorList>
    </citation>
    <scope>NUCLEOTIDE SEQUENCE</scope>
    <source>
        <strain evidence="4">FA028</strain>
    </source>
</reference>
<keyword evidence="1" id="KW-0442">Lipid degradation</keyword>
<dbReference type="Pfam" id="PF12697">
    <property type="entry name" value="Abhydrolase_6"/>
    <property type="match status" value="1"/>
</dbReference>
<organism evidence="4 5">
    <name type="scientific">Alkalimarinus sediminis</name>
    <dbReference type="NCBI Taxonomy" id="1632866"/>
    <lineage>
        <taxon>Bacteria</taxon>
        <taxon>Pseudomonadati</taxon>
        <taxon>Pseudomonadota</taxon>
        <taxon>Gammaproteobacteria</taxon>
        <taxon>Alteromonadales</taxon>
        <taxon>Alteromonadaceae</taxon>
        <taxon>Alkalimarinus</taxon>
    </lineage>
</organism>
<accession>A0A9E8HU03</accession>
<keyword evidence="4" id="KW-0378">Hydrolase</keyword>
<name>A0A9E8HU03_9ALTE</name>
<dbReference type="Proteomes" id="UP001164472">
    <property type="component" value="Chromosome"/>
</dbReference>
<dbReference type="InterPro" id="IPR000073">
    <property type="entry name" value="AB_hydrolase_1"/>
</dbReference>
<keyword evidence="2" id="KW-0443">Lipid metabolism</keyword>
<sequence>MQSSSQLFPVQLLSAELIGSLYEDVYLLKPNNSADRSVELAVTRISNKETHELPSNGHGQPVILLHGSFSNRRHWLSAEGEGVAAFLVEAGYDVWLPEMRGHGLSPVNQDYSNNSLDRVIEYDLPAIQKFVVEQTGKKVIYIAEELGGFSVLGSLALGAIDQSTVSGCIYIEEEIPLSIRLNTRLFAKNALWRFRKGGVVNGQTLGLGTENETYSTIKEYLRWYSKPAFKNPAGLLLENAYREIAIPVLVVGRSSADDVQSSKNARWIFNELMDSVKAFREYDYSTSYTSKRYSDGGITLFPNEGGCWDDILLWLDSRQAEIHFACSSNIQSKTDKSMLVTQ</sequence>
<dbReference type="InterPro" id="IPR029058">
    <property type="entry name" value="AB_hydrolase_fold"/>
</dbReference>
<protein>
    <submittedName>
        <fullName evidence="4">Alpha/beta hydrolase</fullName>
    </submittedName>
</protein>
<evidence type="ECO:0000259" key="3">
    <source>
        <dbReference type="Pfam" id="PF12697"/>
    </source>
</evidence>
<proteinExistence type="predicted"/>
<dbReference type="SUPFAM" id="SSF53474">
    <property type="entry name" value="alpha/beta-Hydrolases"/>
    <property type="match status" value="1"/>
</dbReference>
<dbReference type="Gene3D" id="3.40.50.1820">
    <property type="entry name" value="alpha/beta hydrolase"/>
    <property type="match status" value="1"/>
</dbReference>
<dbReference type="AlphaFoldDB" id="A0A9E8HU03"/>
<evidence type="ECO:0000256" key="2">
    <source>
        <dbReference type="ARBA" id="ARBA00023098"/>
    </source>
</evidence>
<gene>
    <name evidence="4" type="ORF">NNL22_07900</name>
</gene>
<dbReference type="GO" id="GO:0016787">
    <property type="term" value="F:hydrolase activity"/>
    <property type="evidence" value="ECO:0007669"/>
    <property type="project" value="UniProtKB-KW"/>
</dbReference>
<keyword evidence="5" id="KW-1185">Reference proteome</keyword>